<protein>
    <submittedName>
        <fullName evidence="4">Capsule biosynthesis GfcC family protein</fullName>
    </submittedName>
</protein>
<gene>
    <name evidence="4" type="ORF">AB6713_05180</name>
</gene>
<feature type="domain" description="Capsule biosynthesis GfcC-like N-terminal" evidence="3">
    <location>
        <begin position="48"/>
        <end position="152"/>
    </location>
</feature>
<dbReference type="EMBL" id="JBFWIC010000005">
    <property type="protein sequence ID" value="MEZ0474010.1"/>
    <property type="molecule type" value="Genomic_DNA"/>
</dbReference>
<dbReference type="Proteomes" id="UP001566331">
    <property type="component" value="Unassembled WGS sequence"/>
</dbReference>
<evidence type="ECO:0000313" key="5">
    <source>
        <dbReference type="Proteomes" id="UP001566331"/>
    </source>
</evidence>
<comment type="caution">
    <text evidence="4">The sequence shown here is derived from an EMBL/GenBank/DDBJ whole genome shotgun (WGS) entry which is preliminary data.</text>
</comment>
<evidence type="ECO:0000259" key="2">
    <source>
        <dbReference type="Pfam" id="PF06251"/>
    </source>
</evidence>
<dbReference type="Pfam" id="PF06251">
    <property type="entry name" value="Caps_syn_GfcC_C"/>
    <property type="match status" value="1"/>
</dbReference>
<evidence type="ECO:0000259" key="3">
    <source>
        <dbReference type="Pfam" id="PF20616"/>
    </source>
</evidence>
<keyword evidence="5" id="KW-1185">Reference proteome</keyword>
<dbReference type="RefSeq" id="WP_370563997.1">
    <property type="nucleotide sequence ID" value="NZ_JBFWIB010000006.1"/>
</dbReference>
<organism evidence="4 5">
    <name type="scientific">Luteimonas salinilitoris</name>
    <dbReference type="NCBI Taxonomy" id="3237697"/>
    <lineage>
        <taxon>Bacteria</taxon>
        <taxon>Pseudomonadati</taxon>
        <taxon>Pseudomonadota</taxon>
        <taxon>Gammaproteobacteria</taxon>
        <taxon>Lysobacterales</taxon>
        <taxon>Lysobacteraceae</taxon>
        <taxon>Luteimonas</taxon>
    </lineage>
</organism>
<feature type="domain" description="Capsule biosynthesis GfcC-like C-terminal" evidence="2">
    <location>
        <begin position="173"/>
        <end position="253"/>
    </location>
</feature>
<evidence type="ECO:0000313" key="4">
    <source>
        <dbReference type="EMBL" id="MEZ0474010.1"/>
    </source>
</evidence>
<dbReference type="InterPro" id="IPR046459">
    <property type="entry name" value="Caps_syn_GfcC_N"/>
</dbReference>
<feature type="signal peptide" evidence="1">
    <location>
        <begin position="1"/>
        <end position="25"/>
    </location>
</feature>
<keyword evidence="1" id="KW-0732">Signal</keyword>
<accession>A0ABV4HMQ0</accession>
<reference evidence="4 5" key="1">
    <citation type="submission" date="2024-07" db="EMBL/GenBank/DDBJ databases">
        <title>Luteimonas salilacus sp. nov., isolated from the shore soil of Salt Lake in Tibet of China.</title>
        <authorList>
            <person name="Zhang X."/>
            <person name="Li A."/>
        </authorList>
    </citation>
    <scope>NUCLEOTIDE SEQUENCE [LARGE SCALE GENOMIC DNA]</scope>
    <source>
        <strain evidence="4 5">B3-2-R+30</strain>
    </source>
</reference>
<proteinExistence type="predicted"/>
<dbReference type="Gene3D" id="3.10.560.10">
    <property type="entry name" value="Outer membrane lipoprotein wza domain like"/>
    <property type="match status" value="1"/>
</dbReference>
<evidence type="ECO:0000256" key="1">
    <source>
        <dbReference type="SAM" id="SignalP"/>
    </source>
</evidence>
<feature type="chain" id="PRO_5047223194" evidence="1">
    <location>
        <begin position="26"/>
        <end position="264"/>
    </location>
</feature>
<sequence>MTPRLHLPLGMIALLAIATSAPALGQAPALRATVEGAVQRPGVHEFPAGSRLADAVLAAMPDPRAYPLGAALLRRDAEITQTRARAGLLYDLQALQSHAQTADEVAAAAARLRQWLAGLPVTGRVPNRLEPRALEADLRENRPLADGDRFLYPLRTDSIRVVGLVAQACELEHVPLRDAKAYLRDCPPAPVADRDWLYVIQPDGHVERLGIAAWNRSASHPLAPGAVLYVPLSERELRDIDAGFNAALADFIATQPLPAAGAAR</sequence>
<name>A0ABV4HMQ0_9GAMM</name>
<dbReference type="Pfam" id="PF20616">
    <property type="entry name" value="Caps_syn_GfcC_N"/>
    <property type="match status" value="1"/>
</dbReference>
<dbReference type="InterPro" id="IPR010425">
    <property type="entry name" value="Caps_synth_GfcC-like_C"/>
</dbReference>